<keyword evidence="10" id="KW-0539">Nucleus</keyword>
<dbReference type="Proteomes" id="UP001487740">
    <property type="component" value="Unassembled WGS sequence"/>
</dbReference>
<keyword evidence="3" id="KW-0479">Metal-binding</keyword>
<dbReference type="FunFam" id="3.30.160.60:FF:000450">
    <property type="entry name" value="PR domain zinc finger protein 14"/>
    <property type="match status" value="1"/>
</dbReference>
<evidence type="ECO:0000256" key="1">
    <source>
        <dbReference type="ARBA" id="ARBA00004123"/>
    </source>
</evidence>
<evidence type="ECO:0000256" key="9">
    <source>
        <dbReference type="ARBA" id="ARBA00023163"/>
    </source>
</evidence>
<feature type="domain" description="C2H2-type" evidence="12">
    <location>
        <begin position="237"/>
        <end position="264"/>
    </location>
</feature>
<dbReference type="Gene3D" id="3.30.160.60">
    <property type="entry name" value="Classic Zinc Finger"/>
    <property type="match status" value="5"/>
</dbReference>
<dbReference type="Pfam" id="PF13465">
    <property type="entry name" value="zf-H2C2_2"/>
    <property type="match status" value="1"/>
</dbReference>
<dbReference type="PROSITE" id="PS50157">
    <property type="entry name" value="ZINC_FINGER_C2H2_2"/>
    <property type="match status" value="5"/>
</dbReference>
<keyword evidence="7" id="KW-0805">Transcription regulation</keyword>
<accession>A0AAW0U9V8</accession>
<keyword evidence="8" id="KW-0238">DNA-binding</keyword>
<dbReference type="InterPro" id="IPR050717">
    <property type="entry name" value="C2H2-ZF_Transcription_Reg"/>
</dbReference>
<dbReference type="Pfam" id="PF00096">
    <property type="entry name" value="zf-C2H2"/>
    <property type="match status" value="2"/>
</dbReference>
<feature type="domain" description="C2H2-type" evidence="12">
    <location>
        <begin position="265"/>
        <end position="292"/>
    </location>
</feature>
<feature type="domain" description="C2H2-type" evidence="12">
    <location>
        <begin position="293"/>
        <end position="320"/>
    </location>
</feature>
<comment type="subcellular location">
    <subcellularLocation>
        <location evidence="1">Nucleus</location>
    </subcellularLocation>
</comment>
<dbReference type="FunFam" id="3.30.160.60:FF:001532">
    <property type="entry name" value="Zinc finger protein 483"/>
    <property type="match status" value="1"/>
</dbReference>
<gene>
    <name evidence="13" type="ORF">O3P69_005089</name>
</gene>
<dbReference type="InterPro" id="IPR013087">
    <property type="entry name" value="Znf_C2H2_type"/>
</dbReference>
<evidence type="ECO:0000256" key="10">
    <source>
        <dbReference type="ARBA" id="ARBA00023242"/>
    </source>
</evidence>
<evidence type="ECO:0000256" key="3">
    <source>
        <dbReference type="ARBA" id="ARBA00022723"/>
    </source>
</evidence>
<keyword evidence="14" id="KW-1185">Reference proteome</keyword>
<dbReference type="GO" id="GO:0005634">
    <property type="term" value="C:nucleus"/>
    <property type="evidence" value="ECO:0007669"/>
    <property type="project" value="UniProtKB-SubCell"/>
</dbReference>
<evidence type="ECO:0000256" key="5">
    <source>
        <dbReference type="ARBA" id="ARBA00022771"/>
    </source>
</evidence>
<feature type="domain" description="C2H2-type" evidence="12">
    <location>
        <begin position="321"/>
        <end position="348"/>
    </location>
</feature>
<dbReference type="EMBL" id="JARAKH010000015">
    <property type="protein sequence ID" value="KAK8396870.1"/>
    <property type="molecule type" value="Genomic_DNA"/>
</dbReference>
<dbReference type="GO" id="GO:0000981">
    <property type="term" value="F:DNA-binding transcription factor activity, RNA polymerase II-specific"/>
    <property type="evidence" value="ECO:0007669"/>
    <property type="project" value="TreeGrafter"/>
</dbReference>
<protein>
    <recommendedName>
        <fullName evidence="12">C2H2-type domain-containing protein</fullName>
    </recommendedName>
</protein>
<feature type="domain" description="C2H2-type" evidence="12">
    <location>
        <begin position="349"/>
        <end position="376"/>
    </location>
</feature>
<keyword evidence="5 11" id="KW-0863">Zinc-finger</keyword>
<evidence type="ECO:0000259" key="12">
    <source>
        <dbReference type="PROSITE" id="PS50157"/>
    </source>
</evidence>
<comment type="caution">
    <text evidence="13">The sequence shown here is derived from an EMBL/GenBank/DDBJ whole genome shotgun (WGS) entry which is preliminary data.</text>
</comment>
<proteinExistence type="inferred from homology"/>
<evidence type="ECO:0000256" key="4">
    <source>
        <dbReference type="ARBA" id="ARBA00022737"/>
    </source>
</evidence>
<dbReference type="SUPFAM" id="SSF57667">
    <property type="entry name" value="beta-beta-alpha zinc fingers"/>
    <property type="match status" value="3"/>
</dbReference>
<dbReference type="EMBL" id="JARAKH010000015">
    <property type="protein sequence ID" value="KAK8396869.1"/>
    <property type="molecule type" value="Genomic_DNA"/>
</dbReference>
<dbReference type="AlphaFoldDB" id="A0AAW0U9V8"/>
<evidence type="ECO:0000256" key="11">
    <source>
        <dbReference type="PROSITE-ProRule" id="PRU00042"/>
    </source>
</evidence>
<dbReference type="PANTHER" id="PTHR14196">
    <property type="entry name" value="ODD-SKIPPED - RELATED"/>
    <property type="match status" value="1"/>
</dbReference>
<sequence length="391" mass="43064">MMPLGRTSAPSLRPPRGRRPLRECNWVRFLRVESQYSAEVNLVAALTPHNTITFTVIRSLPPHCEVVAFTLHPENLPRHPALGPPPLHPLLSPSSPLHLAPGVTPDDTRLVTSEGPAGSPCANLQLEMSGAPRLVMAAALYRRAVAALMHDAPLDLSQPLLASRSALLTEDDEQMLDSAESPSFSSNAADTTHGLYSEASVRLQEAFTQHDSFSRALEAGASFDKVLPRRPRERSLLPCHVCGKIFDRPSLLKRHMRTHTGEKPHVCEVCGKGFSTSSSLNTHRRIHSGEKPHQCATCGKRFTASSNLYYHKMTHVKDKPHKCGVCSRSFPTPGDLRCHTFVHTGQWPHRCPVCGKGFSKLTNQRNHLLLHSGIKQQQRTAGVGGLRRLVV</sequence>
<name>A0AAW0U9V8_SCYPA</name>
<dbReference type="FunFam" id="3.30.160.60:FF:000761">
    <property type="entry name" value="Zinc finger protein 449"/>
    <property type="match status" value="1"/>
</dbReference>
<reference evidence="13 14" key="1">
    <citation type="submission" date="2023-03" db="EMBL/GenBank/DDBJ databases">
        <title>High-quality genome of Scylla paramamosain provides insights in environmental adaptation.</title>
        <authorList>
            <person name="Zhang L."/>
        </authorList>
    </citation>
    <scope>NUCLEOTIDE SEQUENCE [LARGE SCALE GENOMIC DNA]</scope>
    <source>
        <strain evidence="13">LZ_2023a</strain>
        <tissue evidence="13">Muscle</tissue>
    </source>
</reference>
<dbReference type="GO" id="GO:0000977">
    <property type="term" value="F:RNA polymerase II transcription regulatory region sequence-specific DNA binding"/>
    <property type="evidence" value="ECO:0007669"/>
    <property type="project" value="TreeGrafter"/>
</dbReference>
<evidence type="ECO:0000313" key="13">
    <source>
        <dbReference type="EMBL" id="KAK8396869.1"/>
    </source>
</evidence>
<evidence type="ECO:0000256" key="6">
    <source>
        <dbReference type="ARBA" id="ARBA00022833"/>
    </source>
</evidence>
<evidence type="ECO:0000256" key="7">
    <source>
        <dbReference type="ARBA" id="ARBA00023015"/>
    </source>
</evidence>
<keyword evidence="6" id="KW-0862">Zinc</keyword>
<dbReference type="EMBL" id="JARAKH010000015">
    <property type="protein sequence ID" value="KAK8396871.1"/>
    <property type="molecule type" value="Genomic_DNA"/>
</dbReference>
<dbReference type="PROSITE" id="PS00028">
    <property type="entry name" value="ZINC_FINGER_C2H2_1"/>
    <property type="match status" value="5"/>
</dbReference>
<comment type="similarity">
    <text evidence="2">Belongs to the krueppel C2H2-type zinc-finger protein family.</text>
</comment>
<evidence type="ECO:0000313" key="14">
    <source>
        <dbReference type="Proteomes" id="UP001487740"/>
    </source>
</evidence>
<dbReference type="GO" id="GO:0008270">
    <property type="term" value="F:zinc ion binding"/>
    <property type="evidence" value="ECO:0007669"/>
    <property type="project" value="UniProtKB-KW"/>
</dbReference>
<dbReference type="PANTHER" id="PTHR14196:SF12">
    <property type="entry name" value="ZINC FINGER PROTEIN 208-LIKE"/>
    <property type="match status" value="1"/>
</dbReference>
<dbReference type="SMART" id="SM00355">
    <property type="entry name" value="ZnF_C2H2"/>
    <property type="match status" value="5"/>
</dbReference>
<evidence type="ECO:0000256" key="8">
    <source>
        <dbReference type="ARBA" id="ARBA00023125"/>
    </source>
</evidence>
<keyword evidence="9" id="KW-0804">Transcription</keyword>
<keyword evidence="4" id="KW-0677">Repeat</keyword>
<organism evidence="13 14">
    <name type="scientific">Scylla paramamosain</name>
    <name type="common">Mud crab</name>
    <dbReference type="NCBI Taxonomy" id="85552"/>
    <lineage>
        <taxon>Eukaryota</taxon>
        <taxon>Metazoa</taxon>
        <taxon>Ecdysozoa</taxon>
        <taxon>Arthropoda</taxon>
        <taxon>Crustacea</taxon>
        <taxon>Multicrustacea</taxon>
        <taxon>Malacostraca</taxon>
        <taxon>Eumalacostraca</taxon>
        <taxon>Eucarida</taxon>
        <taxon>Decapoda</taxon>
        <taxon>Pleocyemata</taxon>
        <taxon>Brachyura</taxon>
        <taxon>Eubrachyura</taxon>
        <taxon>Portunoidea</taxon>
        <taxon>Portunidae</taxon>
        <taxon>Portuninae</taxon>
        <taxon>Scylla</taxon>
    </lineage>
</organism>
<evidence type="ECO:0000256" key="2">
    <source>
        <dbReference type="ARBA" id="ARBA00006991"/>
    </source>
</evidence>
<dbReference type="InterPro" id="IPR036236">
    <property type="entry name" value="Znf_C2H2_sf"/>
</dbReference>